<feature type="compositionally biased region" description="Polar residues" evidence="1">
    <location>
        <begin position="672"/>
        <end position="682"/>
    </location>
</feature>
<feature type="compositionally biased region" description="Basic and acidic residues" evidence="1">
    <location>
        <begin position="433"/>
        <end position="471"/>
    </location>
</feature>
<feature type="chain" id="PRO_5037711567" evidence="2">
    <location>
        <begin position="20"/>
        <end position="742"/>
    </location>
</feature>
<feature type="compositionally biased region" description="Basic and acidic residues" evidence="1">
    <location>
        <begin position="503"/>
        <end position="513"/>
    </location>
</feature>
<protein>
    <submittedName>
        <fullName evidence="4">Uncharacterized protein</fullName>
    </submittedName>
</protein>
<dbReference type="OMA" id="DQFHHRG"/>
<reference evidence="4" key="1">
    <citation type="submission" date="2022-11" db="UniProtKB">
        <authorList>
            <consortium name="WormBaseParasite"/>
        </authorList>
    </citation>
    <scope>IDENTIFICATION</scope>
</reference>
<evidence type="ECO:0000256" key="2">
    <source>
        <dbReference type="SAM" id="SignalP"/>
    </source>
</evidence>
<feature type="compositionally biased region" description="Basic and acidic residues" evidence="1">
    <location>
        <begin position="386"/>
        <end position="407"/>
    </location>
</feature>
<feature type="compositionally biased region" description="Basic and acidic residues" evidence="1">
    <location>
        <begin position="553"/>
        <end position="592"/>
    </location>
</feature>
<dbReference type="GO" id="GO:0005884">
    <property type="term" value="C:actin filament"/>
    <property type="evidence" value="ECO:0007669"/>
    <property type="project" value="TreeGrafter"/>
</dbReference>
<feature type="compositionally biased region" description="Basic and acidic residues" evidence="1">
    <location>
        <begin position="617"/>
        <end position="639"/>
    </location>
</feature>
<organism evidence="3 4">
    <name type="scientific">Romanomermis culicivorax</name>
    <name type="common">Nematode worm</name>
    <dbReference type="NCBI Taxonomy" id="13658"/>
    <lineage>
        <taxon>Eukaryota</taxon>
        <taxon>Metazoa</taxon>
        <taxon>Ecdysozoa</taxon>
        <taxon>Nematoda</taxon>
        <taxon>Enoplea</taxon>
        <taxon>Dorylaimia</taxon>
        <taxon>Mermithida</taxon>
        <taxon>Mermithoidea</taxon>
        <taxon>Mermithidae</taxon>
        <taxon>Romanomermis</taxon>
    </lineage>
</organism>
<evidence type="ECO:0000256" key="1">
    <source>
        <dbReference type="SAM" id="MobiDB-lite"/>
    </source>
</evidence>
<feature type="region of interest" description="Disordered" evidence="1">
    <location>
        <begin position="491"/>
        <end position="513"/>
    </location>
</feature>
<accession>A0A915JDB2</accession>
<proteinExistence type="predicted"/>
<feature type="region of interest" description="Disordered" evidence="1">
    <location>
        <begin position="553"/>
        <end position="696"/>
    </location>
</feature>
<name>A0A915JDB2_ROMCU</name>
<dbReference type="Proteomes" id="UP000887565">
    <property type="component" value="Unplaced"/>
</dbReference>
<feature type="signal peptide" evidence="2">
    <location>
        <begin position="1"/>
        <end position="19"/>
    </location>
</feature>
<sequence length="742" mass="82393">MKLFLPLLIVLFCTIFALSSDAERGGRRRSGGRGGHSGRDGRGSGRGRGVGAGRGYSNGWGSGGGRGFSGGRGFGRDRDLGGGRGFNNGWDIGGGRRYRGGRGFGGDRGLGGAGGSNGGSNGFDGAGTDSGMDGGWNGILGGAGNGNPTAGKDLPVALPEEVSDTDSLAATLDDNNEFALDLMPVTRILCSLWIQKFFQFDIHEQDESVRKNPLAFKNDLPLANACVHCSFLGCGSLSAFAETALNDKEKRLEDSPFRFLFVGPDRPSSRQVSDRLRKKPSSAKVNLENLYHPGSIRLLFNIRQGAYFTCMQISQNINKKQSSLFLVSHISLILHNFHIDEVFLSEPTLTQIISFRNNQLVNNRICTSPSKHDQKRDSLHEIESVQQDSIHREDNDFSGHDHQEKHQKNGSMVLGHEHEYVSYYGNVKQDELHHRENASSEKRGSIADERERHEIEVSNEHDPLHHRESASTEKFGMVTEREYYEHEVLGEHDSRQHSRPGHHRDSASLEKRGSITVEHERFESEGPNQHDQFHHRGSASAEKRGIMVMEHEHHEHDPGEQDNHEHSHGNREGNASSEKRESMSVEQGRPDSELPSQQDQFHHRGSPNTQKRASMTLEHEHSEDDVSDKRSSIPHDAVHQRGSVASEKRASIESADVGHYPESESHAHQKRFNMQQELSVDESSAREISISRGETTTGVEFLEGRNFGIATSTGLGPPEEEHELIKQEADDFDDERYKNLLI</sequence>
<dbReference type="InterPro" id="IPR053099">
    <property type="entry name" value="WAS/WASL-interacting_domain"/>
</dbReference>
<dbReference type="WBParaSite" id="nRc.2.0.1.t24464-RA">
    <property type="protein sequence ID" value="nRc.2.0.1.t24464-RA"/>
    <property type="gene ID" value="nRc.2.0.1.g24464"/>
</dbReference>
<dbReference type="GO" id="GO:0030048">
    <property type="term" value="P:actin filament-based movement"/>
    <property type="evidence" value="ECO:0007669"/>
    <property type="project" value="TreeGrafter"/>
</dbReference>
<feature type="region of interest" description="Disordered" evidence="1">
    <location>
        <begin position="386"/>
        <end position="408"/>
    </location>
</feature>
<keyword evidence="2" id="KW-0732">Signal</keyword>
<feature type="compositionally biased region" description="Gly residues" evidence="1">
    <location>
        <begin position="44"/>
        <end position="62"/>
    </location>
</feature>
<evidence type="ECO:0000313" key="3">
    <source>
        <dbReference type="Proteomes" id="UP000887565"/>
    </source>
</evidence>
<dbReference type="AlphaFoldDB" id="A0A915JDB2"/>
<dbReference type="PANTHER" id="PTHR48226">
    <property type="entry name" value="OS06G0326200 PROTEIN"/>
    <property type="match status" value="1"/>
</dbReference>
<feature type="compositionally biased region" description="Gly residues" evidence="1">
    <location>
        <begin position="109"/>
        <end position="125"/>
    </location>
</feature>
<feature type="region of interest" description="Disordered" evidence="1">
    <location>
        <begin position="109"/>
        <end position="128"/>
    </location>
</feature>
<keyword evidence="3" id="KW-1185">Reference proteome</keyword>
<dbReference type="PANTHER" id="PTHR48226:SF1">
    <property type="entry name" value="WAS_WASL-INTERACTING PROTEIN FAMILY MEMBER 1"/>
    <property type="match status" value="1"/>
</dbReference>
<feature type="region of interest" description="Disordered" evidence="1">
    <location>
        <begin position="24"/>
        <end position="62"/>
    </location>
</feature>
<feature type="region of interest" description="Disordered" evidence="1">
    <location>
        <begin position="433"/>
        <end position="477"/>
    </location>
</feature>
<evidence type="ECO:0000313" key="4">
    <source>
        <dbReference type="WBParaSite" id="nRc.2.0.1.t24464-RA"/>
    </source>
</evidence>